<proteinExistence type="predicted"/>
<reference evidence="3" key="1">
    <citation type="journal article" date="2018" name="Nat. Plants">
        <title>Whole-genome landscape of Medicago truncatula symbiotic genes.</title>
        <authorList>
            <person name="Pecrix Y."/>
            <person name="Staton S.E."/>
            <person name="Sallet E."/>
            <person name="Lelandais-Briere C."/>
            <person name="Moreau S."/>
            <person name="Carrere S."/>
            <person name="Blein T."/>
            <person name="Jardinaud M.F."/>
            <person name="Latrasse D."/>
            <person name="Zouine M."/>
            <person name="Zahm M."/>
            <person name="Kreplak J."/>
            <person name="Mayjonade B."/>
            <person name="Satge C."/>
            <person name="Perez M."/>
            <person name="Cauet S."/>
            <person name="Marande W."/>
            <person name="Chantry-Darmon C."/>
            <person name="Lopez-Roques C."/>
            <person name="Bouchez O."/>
            <person name="Berard A."/>
            <person name="Debelle F."/>
            <person name="Munos S."/>
            <person name="Bendahmane A."/>
            <person name="Berges H."/>
            <person name="Niebel A."/>
            <person name="Buitink J."/>
            <person name="Frugier F."/>
            <person name="Benhamed M."/>
            <person name="Crespi M."/>
            <person name="Gouzy J."/>
            <person name="Gamas P."/>
        </authorList>
    </citation>
    <scope>NUCLEOTIDE SEQUENCE [LARGE SCALE GENOMIC DNA]</scope>
    <source>
        <strain evidence="3">cv. Jemalong A17</strain>
    </source>
</reference>
<name>A0A396GCJ1_MEDTR</name>
<dbReference type="Gramene" id="rna50797">
    <property type="protein sequence ID" value="RHN38388.1"/>
    <property type="gene ID" value="gene50797"/>
</dbReference>
<gene>
    <name evidence="2" type="ORF">MtrunA17_Chr0c31g0494151</name>
</gene>
<dbReference type="Proteomes" id="UP000265566">
    <property type="component" value="Unassembled WGS sequence"/>
</dbReference>
<evidence type="ECO:0000256" key="1">
    <source>
        <dbReference type="SAM" id="MobiDB-lite"/>
    </source>
</evidence>
<feature type="region of interest" description="Disordered" evidence="1">
    <location>
        <begin position="1"/>
        <end position="26"/>
    </location>
</feature>
<comment type="caution">
    <text evidence="2">The sequence shown here is derived from an EMBL/GenBank/DDBJ whole genome shotgun (WGS) entry which is preliminary data.</text>
</comment>
<sequence length="62" mass="7000">MGTKAKKAMHKSLKRINAKPSHSQPAADFLPLDCGPGRKLPELKPWKILPCFIHWSHSTRVL</sequence>
<evidence type="ECO:0000313" key="2">
    <source>
        <dbReference type="EMBL" id="RHN38388.1"/>
    </source>
</evidence>
<dbReference type="EMBL" id="PSQE01000030">
    <property type="protein sequence ID" value="RHN38388.1"/>
    <property type="molecule type" value="Genomic_DNA"/>
</dbReference>
<evidence type="ECO:0000313" key="3">
    <source>
        <dbReference type="Proteomes" id="UP000265566"/>
    </source>
</evidence>
<accession>A0A396GCJ1</accession>
<dbReference type="AlphaFoldDB" id="A0A396GCJ1"/>
<organism evidence="2 3">
    <name type="scientific">Medicago truncatula</name>
    <name type="common">Barrel medic</name>
    <name type="synonym">Medicago tribuloides</name>
    <dbReference type="NCBI Taxonomy" id="3880"/>
    <lineage>
        <taxon>Eukaryota</taxon>
        <taxon>Viridiplantae</taxon>
        <taxon>Streptophyta</taxon>
        <taxon>Embryophyta</taxon>
        <taxon>Tracheophyta</taxon>
        <taxon>Spermatophyta</taxon>
        <taxon>Magnoliopsida</taxon>
        <taxon>eudicotyledons</taxon>
        <taxon>Gunneridae</taxon>
        <taxon>Pentapetalae</taxon>
        <taxon>rosids</taxon>
        <taxon>fabids</taxon>
        <taxon>Fabales</taxon>
        <taxon>Fabaceae</taxon>
        <taxon>Papilionoideae</taxon>
        <taxon>50 kb inversion clade</taxon>
        <taxon>NPAAA clade</taxon>
        <taxon>Hologalegina</taxon>
        <taxon>IRL clade</taxon>
        <taxon>Trifolieae</taxon>
        <taxon>Medicago</taxon>
    </lineage>
</organism>
<feature type="compositionally biased region" description="Basic residues" evidence="1">
    <location>
        <begin position="1"/>
        <end position="17"/>
    </location>
</feature>
<protein>
    <submittedName>
        <fullName evidence="2">Uncharacterized protein</fullName>
    </submittedName>
</protein>